<reference evidence="1 2" key="1">
    <citation type="submission" date="2018-11" db="EMBL/GenBank/DDBJ databases">
        <authorList>
            <consortium name="Pathogen Informatics"/>
        </authorList>
    </citation>
    <scope>NUCLEOTIDE SEQUENCE [LARGE SCALE GENOMIC DNA]</scope>
</reference>
<accession>A0A3P7LVN2</accession>
<gene>
    <name evidence="1" type="ORF">DILT_LOCUS10934</name>
</gene>
<keyword evidence="2" id="KW-1185">Reference proteome</keyword>
<dbReference type="EMBL" id="UYRU01061436">
    <property type="protein sequence ID" value="VDN15103.1"/>
    <property type="molecule type" value="Genomic_DNA"/>
</dbReference>
<dbReference type="AlphaFoldDB" id="A0A3P7LVN2"/>
<evidence type="ECO:0000313" key="1">
    <source>
        <dbReference type="EMBL" id="VDN15103.1"/>
    </source>
</evidence>
<dbReference type="OrthoDB" id="20872at2759"/>
<name>A0A3P7LVN2_DIBLA</name>
<protein>
    <submittedName>
        <fullName evidence="1">Uncharacterized protein</fullName>
    </submittedName>
</protein>
<sequence length="175" mass="19370">MDAEASTSGISCGTLPGRGRGLFRTPKVKRSASLFSCFPTKKPIRQLRQDDLLSRVRENSDRRCFTLPPMPTRTSTLLTTTNATARDTPDSFILPARYPTLTAGERFPSPTSRPYHSKLLAFFRGRQAEANQSFLRAARSGNIGKITEYLNANVDLNAVNSVSRNTLLVVFQQAC</sequence>
<organism evidence="1 2">
    <name type="scientific">Dibothriocephalus latus</name>
    <name type="common">Fish tapeworm</name>
    <name type="synonym">Diphyllobothrium latum</name>
    <dbReference type="NCBI Taxonomy" id="60516"/>
    <lineage>
        <taxon>Eukaryota</taxon>
        <taxon>Metazoa</taxon>
        <taxon>Spiralia</taxon>
        <taxon>Lophotrochozoa</taxon>
        <taxon>Platyhelminthes</taxon>
        <taxon>Cestoda</taxon>
        <taxon>Eucestoda</taxon>
        <taxon>Diphyllobothriidea</taxon>
        <taxon>Diphyllobothriidae</taxon>
        <taxon>Dibothriocephalus</taxon>
    </lineage>
</organism>
<dbReference type="Proteomes" id="UP000281553">
    <property type="component" value="Unassembled WGS sequence"/>
</dbReference>
<proteinExistence type="predicted"/>
<evidence type="ECO:0000313" key="2">
    <source>
        <dbReference type="Proteomes" id="UP000281553"/>
    </source>
</evidence>